<dbReference type="PANTHER" id="PTHR39267">
    <property type="entry name" value="SURVIVAL MOTOR NEURON-LIKE PROTEIN 1"/>
    <property type="match status" value="1"/>
</dbReference>
<dbReference type="Pfam" id="PF20635">
    <property type="entry name" value="SMN_YG-box"/>
    <property type="match status" value="1"/>
</dbReference>
<dbReference type="InterPro" id="IPR002999">
    <property type="entry name" value="Tudor"/>
</dbReference>
<comment type="subcellular location">
    <subcellularLocation>
        <location evidence="1">Cytoplasm</location>
        <location evidence="1">Myofibril</location>
        <location evidence="1">Sarcomere</location>
        <location evidence="1">Z line</location>
    </subcellularLocation>
    <subcellularLocation>
        <location evidence="2">Nucleus</location>
        <location evidence="2">Cajal body</location>
    </subcellularLocation>
    <subcellularLocation>
        <location evidence="7">Nucleus</location>
        <location evidence="7">Gem</location>
    </subcellularLocation>
</comment>
<protein>
    <recommendedName>
        <fullName evidence="9">Tudor domain-containing protein</fullName>
    </recommendedName>
</protein>
<proteinExistence type="inferred from homology"/>
<dbReference type="CDD" id="cd22852">
    <property type="entry name" value="SMN_C"/>
    <property type="match status" value="1"/>
</dbReference>
<feature type="compositionally biased region" description="Basic residues" evidence="8">
    <location>
        <begin position="200"/>
        <end position="210"/>
    </location>
</feature>
<keyword evidence="5" id="KW-0508">mRNA splicing</keyword>
<evidence type="ECO:0000313" key="10">
    <source>
        <dbReference type="EMBL" id="CAD7594022.1"/>
    </source>
</evidence>
<evidence type="ECO:0000256" key="1">
    <source>
        <dbReference type="ARBA" id="ARBA00004216"/>
    </source>
</evidence>
<dbReference type="Gene3D" id="3.40.190.10">
    <property type="entry name" value="Periplasmic binding protein-like II"/>
    <property type="match status" value="1"/>
</dbReference>
<dbReference type="InterPro" id="IPR040424">
    <property type="entry name" value="Smn1"/>
</dbReference>
<dbReference type="InterPro" id="IPR049481">
    <property type="entry name" value="SMN_G2-BD"/>
</dbReference>
<evidence type="ECO:0000256" key="8">
    <source>
        <dbReference type="SAM" id="MobiDB-lite"/>
    </source>
</evidence>
<gene>
    <name evidence="10" type="ORF">TGEB3V08_LOCUS5544</name>
</gene>
<dbReference type="Pfam" id="PF20636">
    <property type="entry name" value="SMN_G2-BD"/>
    <property type="match status" value="1"/>
</dbReference>
<dbReference type="GO" id="GO:0030018">
    <property type="term" value="C:Z disc"/>
    <property type="evidence" value="ECO:0007669"/>
    <property type="project" value="UniProtKB-SubCell"/>
</dbReference>
<dbReference type="AlphaFoldDB" id="A0A7R9PLI7"/>
<dbReference type="GO" id="GO:0006397">
    <property type="term" value="P:mRNA processing"/>
    <property type="evidence" value="ECO:0007669"/>
    <property type="project" value="UniProtKB-KW"/>
</dbReference>
<evidence type="ECO:0000256" key="2">
    <source>
        <dbReference type="ARBA" id="ARBA00004408"/>
    </source>
</evidence>
<dbReference type="GO" id="GO:0008380">
    <property type="term" value="P:RNA splicing"/>
    <property type="evidence" value="ECO:0007669"/>
    <property type="project" value="UniProtKB-KW"/>
</dbReference>
<accession>A0A7R9PLI7</accession>
<dbReference type="PANTHER" id="PTHR39267:SF1">
    <property type="entry name" value="SURVIVAL MOTOR NEURON PROTEIN"/>
    <property type="match status" value="1"/>
</dbReference>
<sequence>MSHVPSQLFVRAHTEQNHLHQGSTNVPSPRLANHRAQPRLSSRIVFRGFTSTKFQFLSGWSCRSSAHVCLPVFLSGTSSNLSALCVLPCFLSFLDISLCGLGLSNATFSRSIGSPLGTNSWASAAKMAESSPPENKTAVEMSEEDVLFMRGEDFSPDDWDDSKLVHAYDKTMKDVKKKLMQDMGIRSLESQDIKTDKPNKKTKPKKQTKQSKKWVVGGQCRCLYSADDEWYEASILKIFPEKGTCLVRYAGYKTEEEVSLDSLLPSAGPKARKVQEAKAVLEGGETNGYDVDHSDEGATSRDFKNSKYRERFPKNSFNSSMPPLFNPSSGLPPFVGSLASPSMPSFMPPVPMCLSQSVSEDSEALSAMLMSWYMSGYHTGYYQGLKEARSNQSSGATQRSK</sequence>
<feature type="domain" description="Tudor" evidence="9">
    <location>
        <begin position="213"/>
        <end position="273"/>
    </location>
</feature>
<reference evidence="10" key="1">
    <citation type="submission" date="2020-11" db="EMBL/GenBank/DDBJ databases">
        <authorList>
            <person name="Tran Van P."/>
        </authorList>
    </citation>
    <scope>NUCLEOTIDE SEQUENCE</scope>
</reference>
<feature type="region of interest" description="Disordered" evidence="8">
    <location>
        <begin position="187"/>
        <end position="210"/>
    </location>
</feature>
<dbReference type="GO" id="GO:0097504">
    <property type="term" value="C:Gemini of Cajal bodies"/>
    <property type="evidence" value="ECO:0007669"/>
    <property type="project" value="UniProtKB-SubCell"/>
</dbReference>
<organism evidence="10">
    <name type="scientific">Timema genevievae</name>
    <name type="common">Walking stick</name>
    <dbReference type="NCBI Taxonomy" id="629358"/>
    <lineage>
        <taxon>Eukaryota</taxon>
        <taxon>Metazoa</taxon>
        <taxon>Ecdysozoa</taxon>
        <taxon>Arthropoda</taxon>
        <taxon>Hexapoda</taxon>
        <taxon>Insecta</taxon>
        <taxon>Pterygota</taxon>
        <taxon>Neoptera</taxon>
        <taxon>Polyneoptera</taxon>
        <taxon>Phasmatodea</taxon>
        <taxon>Timematodea</taxon>
        <taxon>Timematoidea</taxon>
        <taxon>Timematidae</taxon>
        <taxon>Timema</taxon>
    </lineage>
</organism>
<comment type="similarity">
    <text evidence="3">Belongs to the SMN family.</text>
</comment>
<keyword evidence="6" id="KW-0539">Nucleus</keyword>
<dbReference type="GO" id="GO:0003723">
    <property type="term" value="F:RNA binding"/>
    <property type="evidence" value="ECO:0007669"/>
    <property type="project" value="InterPro"/>
</dbReference>
<evidence type="ECO:0000259" key="9">
    <source>
        <dbReference type="PROSITE" id="PS50304"/>
    </source>
</evidence>
<dbReference type="SMART" id="SM00333">
    <property type="entry name" value="TUDOR"/>
    <property type="match status" value="1"/>
</dbReference>
<evidence type="ECO:0000256" key="4">
    <source>
        <dbReference type="ARBA" id="ARBA00022664"/>
    </source>
</evidence>
<dbReference type="InterPro" id="IPR010304">
    <property type="entry name" value="SMN_Tudor"/>
</dbReference>
<evidence type="ECO:0000256" key="7">
    <source>
        <dbReference type="ARBA" id="ARBA00034695"/>
    </source>
</evidence>
<dbReference type="SUPFAM" id="SSF63748">
    <property type="entry name" value="Tudor/PWWP/MBT"/>
    <property type="match status" value="1"/>
</dbReference>
<dbReference type="Gene3D" id="2.30.30.140">
    <property type="match status" value="1"/>
</dbReference>
<dbReference type="Pfam" id="PF06003">
    <property type="entry name" value="SMN_Tudor"/>
    <property type="match status" value="1"/>
</dbReference>
<evidence type="ECO:0000256" key="3">
    <source>
        <dbReference type="ARBA" id="ARBA00005371"/>
    </source>
</evidence>
<dbReference type="EMBL" id="OE841081">
    <property type="protein sequence ID" value="CAD7594022.1"/>
    <property type="molecule type" value="Genomic_DNA"/>
</dbReference>
<keyword evidence="4" id="KW-0507">mRNA processing</keyword>
<dbReference type="InterPro" id="IPR047313">
    <property type="entry name" value="SMN_C"/>
</dbReference>
<dbReference type="GO" id="GO:0015030">
    <property type="term" value="C:Cajal body"/>
    <property type="evidence" value="ECO:0007669"/>
    <property type="project" value="UniProtKB-SubCell"/>
</dbReference>
<dbReference type="PROSITE" id="PS50304">
    <property type="entry name" value="TUDOR"/>
    <property type="match status" value="1"/>
</dbReference>
<name>A0A7R9PLI7_TIMGE</name>
<feature type="compositionally biased region" description="Basic and acidic residues" evidence="8">
    <location>
        <begin position="189"/>
        <end position="199"/>
    </location>
</feature>
<evidence type="ECO:0000256" key="5">
    <source>
        <dbReference type="ARBA" id="ARBA00023187"/>
    </source>
</evidence>
<evidence type="ECO:0000256" key="6">
    <source>
        <dbReference type="ARBA" id="ARBA00023242"/>
    </source>
</evidence>